<feature type="region of interest" description="Disordered" evidence="5">
    <location>
        <begin position="198"/>
        <end position="278"/>
    </location>
</feature>
<evidence type="ECO:0000259" key="7">
    <source>
        <dbReference type="PROSITE" id="PS50081"/>
    </source>
</evidence>
<evidence type="ECO:0000313" key="10">
    <source>
        <dbReference type="Proteomes" id="UP000187283"/>
    </source>
</evidence>
<dbReference type="PROSITE" id="PS50023">
    <property type="entry name" value="LIM_DOMAIN_2"/>
    <property type="match status" value="1"/>
</dbReference>
<dbReference type="Pfam" id="PF00412">
    <property type="entry name" value="LIM"/>
    <property type="match status" value="1"/>
</dbReference>
<evidence type="ECO:0000256" key="3">
    <source>
        <dbReference type="ARBA" id="ARBA00022833"/>
    </source>
</evidence>
<dbReference type="Gene3D" id="1.10.555.10">
    <property type="entry name" value="Rho GTPase activation protein"/>
    <property type="match status" value="1"/>
</dbReference>
<dbReference type="CDD" id="cd00029">
    <property type="entry name" value="C1"/>
    <property type="match status" value="1"/>
</dbReference>
<feature type="compositionally biased region" description="Low complexity" evidence="5">
    <location>
        <begin position="217"/>
        <end position="237"/>
    </location>
</feature>
<reference evidence="9 10" key="1">
    <citation type="submission" date="2017-01" db="EMBL/GenBank/DDBJ databases">
        <authorList>
            <person name="Mah S.A."/>
            <person name="Swanson W.J."/>
            <person name="Moy G.W."/>
            <person name="Vacquier V.D."/>
        </authorList>
    </citation>
    <scope>NUCLEOTIDE SEQUENCE [LARGE SCALE GENOMIC DNA]</scope>
    <source>
        <strain evidence="9 10">GSMNP</strain>
    </source>
</reference>
<feature type="domain" description="LIM zinc-binding" evidence="6">
    <location>
        <begin position="62"/>
        <end position="125"/>
    </location>
</feature>
<accession>A0A1R1Y151</accession>
<dbReference type="SMART" id="SM00132">
    <property type="entry name" value="LIM"/>
    <property type="match status" value="1"/>
</dbReference>
<feature type="region of interest" description="Disordered" evidence="5">
    <location>
        <begin position="948"/>
        <end position="968"/>
    </location>
</feature>
<dbReference type="InterPro" id="IPR008936">
    <property type="entry name" value="Rho_GTPase_activation_prot"/>
</dbReference>
<feature type="compositionally biased region" description="Polar residues" evidence="5">
    <location>
        <begin position="238"/>
        <end position="264"/>
    </location>
</feature>
<feature type="compositionally biased region" description="Low complexity" evidence="5">
    <location>
        <begin position="27"/>
        <end position="39"/>
    </location>
</feature>
<dbReference type="STRING" id="133412.A0A1R1Y151"/>
<keyword evidence="1" id="KW-0343">GTPase activation</keyword>
<feature type="domain" description="Rho-GAP" evidence="8">
    <location>
        <begin position="511"/>
        <end position="747"/>
    </location>
</feature>
<keyword evidence="3 4" id="KW-0862">Zinc</keyword>
<feature type="region of interest" description="Disordered" evidence="5">
    <location>
        <begin position="1"/>
        <end position="55"/>
    </location>
</feature>
<dbReference type="PROSITE" id="PS00478">
    <property type="entry name" value="LIM_DOMAIN_1"/>
    <property type="match status" value="1"/>
</dbReference>
<dbReference type="Pfam" id="PF00130">
    <property type="entry name" value="C1_1"/>
    <property type="match status" value="1"/>
</dbReference>
<feature type="region of interest" description="Disordered" evidence="5">
    <location>
        <begin position="784"/>
        <end position="825"/>
    </location>
</feature>
<feature type="region of interest" description="Disordered" evidence="5">
    <location>
        <begin position="145"/>
        <end position="177"/>
    </location>
</feature>
<evidence type="ECO:0000313" key="9">
    <source>
        <dbReference type="EMBL" id="OMJ20633.1"/>
    </source>
</evidence>
<dbReference type="Pfam" id="PF00620">
    <property type="entry name" value="RhoGAP"/>
    <property type="match status" value="1"/>
</dbReference>
<feature type="compositionally biased region" description="Polar residues" evidence="5">
    <location>
        <begin position="994"/>
        <end position="1015"/>
    </location>
</feature>
<dbReference type="InterPro" id="IPR051854">
    <property type="entry name" value="Rho-type_GAP"/>
</dbReference>
<feature type="compositionally biased region" description="Polar residues" evidence="5">
    <location>
        <begin position="860"/>
        <end position="900"/>
    </location>
</feature>
<feature type="compositionally biased region" description="Polar residues" evidence="5">
    <location>
        <begin position="803"/>
        <end position="815"/>
    </location>
</feature>
<comment type="caution">
    <text evidence="9">The sequence shown here is derived from an EMBL/GenBank/DDBJ whole genome shotgun (WGS) entry which is preliminary data.</text>
</comment>
<dbReference type="SMART" id="SM00109">
    <property type="entry name" value="C1"/>
    <property type="match status" value="1"/>
</dbReference>
<dbReference type="Proteomes" id="UP000187283">
    <property type="component" value="Unassembled WGS sequence"/>
</dbReference>
<dbReference type="GO" id="GO:0005096">
    <property type="term" value="F:GTPase activator activity"/>
    <property type="evidence" value="ECO:0007669"/>
    <property type="project" value="UniProtKB-KW"/>
</dbReference>
<dbReference type="PROSITE" id="PS50081">
    <property type="entry name" value="ZF_DAG_PE_2"/>
    <property type="match status" value="1"/>
</dbReference>
<dbReference type="SUPFAM" id="SSF57889">
    <property type="entry name" value="Cysteine-rich domain"/>
    <property type="match status" value="1"/>
</dbReference>
<dbReference type="PROSITE" id="PS50238">
    <property type="entry name" value="RHOGAP"/>
    <property type="match status" value="1"/>
</dbReference>
<dbReference type="OrthoDB" id="19923at2759"/>
<evidence type="ECO:0000259" key="6">
    <source>
        <dbReference type="PROSITE" id="PS50023"/>
    </source>
</evidence>
<name>A0A1R1Y151_9FUNG</name>
<dbReference type="AlphaFoldDB" id="A0A1R1Y151"/>
<dbReference type="PANTHER" id="PTHR46075:SF2">
    <property type="entry name" value="RHO GTPASE ACTIVATING PROTEIN AT 5A, ISOFORM A"/>
    <property type="match status" value="1"/>
</dbReference>
<feature type="compositionally biased region" description="Basic and acidic residues" evidence="5">
    <location>
        <begin position="787"/>
        <end position="796"/>
    </location>
</feature>
<dbReference type="InterPro" id="IPR000198">
    <property type="entry name" value="RhoGAP_dom"/>
</dbReference>
<dbReference type="InterPro" id="IPR002219">
    <property type="entry name" value="PKC_DAG/PE"/>
</dbReference>
<feature type="compositionally biased region" description="Polar residues" evidence="5">
    <location>
        <begin position="40"/>
        <end position="55"/>
    </location>
</feature>
<evidence type="ECO:0000256" key="4">
    <source>
        <dbReference type="PROSITE-ProRule" id="PRU00125"/>
    </source>
</evidence>
<dbReference type="SUPFAM" id="SSF48350">
    <property type="entry name" value="GTPase activation domain, GAP"/>
    <property type="match status" value="1"/>
</dbReference>
<dbReference type="InterPro" id="IPR046349">
    <property type="entry name" value="C1-like_sf"/>
</dbReference>
<dbReference type="InterPro" id="IPR001781">
    <property type="entry name" value="Znf_LIM"/>
</dbReference>
<feature type="compositionally biased region" description="Polar residues" evidence="5">
    <location>
        <begin position="11"/>
        <end position="26"/>
    </location>
</feature>
<organism evidence="9 10">
    <name type="scientific">Smittium culicis</name>
    <dbReference type="NCBI Taxonomy" id="133412"/>
    <lineage>
        <taxon>Eukaryota</taxon>
        <taxon>Fungi</taxon>
        <taxon>Fungi incertae sedis</taxon>
        <taxon>Zoopagomycota</taxon>
        <taxon>Kickxellomycotina</taxon>
        <taxon>Harpellomycetes</taxon>
        <taxon>Harpellales</taxon>
        <taxon>Legeriomycetaceae</taxon>
        <taxon>Smittium</taxon>
    </lineage>
</organism>
<dbReference type="EMBL" id="LSSN01001190">
    <property type="protein sequence ID" value="OMJ20633.1"/>
    <property type="molecule type" value="Genomic_DNA"/>
</dbReference>
<dbReference type="Gene3D" id="3.30.60.20">
    <property type="match status" value="1"/>
</dbReference>
<dbReference type="Gene3D" id="2.10.110.10">
    <property type="entry name" value="Cysteine Rich Protein"/>
    <property type="match status" value="1"/>
</dbReference>
<dbReference type="PANTHER" id="PTHR46075">
    <property type="entry name" value="CHIMERIN FAMILY MEMBER"/>
    <property type="match status" value="1"/>
</dbReference>
<feature type="compositionally biased region" description="Polar residues" evidence="5">
    <location>
        <begin position="949"/>
        <end position="968"/>
    </location>
</feature>
<feature type="compositionally biased region" description="Low complexity" evidence="5">
    <location>
        <begin position="198"/>
        <end position="210"/>
    </location>
</feature>
<feature type="region of interest" description="Disordered" evidence="5">
    <location>
        <begin position="858"/>
        <end position="900"/>
    </location>
</feature>
<keyword evidence="2 4" id="KW-0479">Metal-binding</keyword>
<dbReference type="CDD" id="cd00159">
    <property type="entry name" value="RhoGAP"/>
    <property type="match status" value="1"/>
</dbReference>
<evidence type="ECO:0000256" key="2">
    <source>
        <dbReference type="ARBA" id="ARBA00022723"/>
    </source>
</evidence>
<dbReference type="SMART" id="SM00324">
    <property type="entry name" value="RhoGAP"/>
    <property type="match status" value="1"/>
</dbReference>
<evidence type="ECO:0000256" key="5">
    <source>
        <dbReference type="SAM" id="MobiDB-lite"/>
    </source>
</evidence>
<evidence type="ECO:0000256" key="1">
    <source>
        <dbReference type="ARBA" id="ARBA00022468"/>
    </source>
</evidence>
<protein>
    <submittedName>
        <fullName evidence="9">Beta-chimaerin</fullName>
    </submittedName>
</protein>
<feature type="domain" description="Phorbol-ester/DAG-type" evidence="7">
    <location>
        <begin position="401"/>
        <end position="451"/>
    </location>
</feature>
<dbReference type="GO" id="GO:0046872">
    <property type="term" value="F:metal ion binding"/>
    <property type="evidence" value="ECO:0007669"/>
    <property type="project" value="UniProtKB-KW"/>
</dbReference>
<feature type="region of interest" description="Disordered" evidence="5">
    <location>
        <begin position="985"/>
        <end position="1015"/>
    </location>
</feature>
<dbReference type="PROSITE" id="PS00479">
    <property type="entry name" value="ZF_DAG_PE_1"/>
    <property type="match status" value="1"/>
</dbReference>
<evidence type="ECO:0000259" key="8">
    <source>
        <dbReference type="PROSITE" id="PS50238"/>
    </source>
</evidence>
<keyword evidence="10" id="KW-1185">Reference proteome</keyword>
<sequence>MPDKDIFRPAKTNSSDMPNYKSMSEGSSSAFESFSQEQAPTTSLPQTNSSSPQTNKDLNKIPHCWGCSKVIEKGNAIQFADGVWHLECFKCTSCKKLISFDSNLLFLADGKPICSDCSYSCSLCKKQIFDEAIVTERKKISQLKQLEKNKRKKDLPKLPENEPTESNTPAKNPEIKTTFDNKTSISFDYEDIQLISNTNSSSDIPSPSRSKPLQQNSSSLPKSFPSQKPKSPDSQDSNNSNLGFFKSADQQKPSNNSPISPSDYKNTDIPKIFKNSPTESPNLKNIALNEIFKPPSLSELEESINKKISTINDLSLSELKVELTLAYKHILSLENEIYAIKKSTFNDDLIESFVKNDSLSSLILDESIPNINQNKAPKPNTTNNSLGISKKVEAFLGVSNNHAFSFFNTLRPVRCDKCNDLIWGINSKELRCRVCGYTCHQRCLAGATSYCVLPTNFKRDHPNGSAIASNNLDLTPNITSSNSTEIDSAADIDLDIHNSKPILDDLFKRPLEIQASIEEASDHIPLIVKSCVEYIETNGIEMEGIYRISGSSSDIKTIHNNILKVVRSRNNFKKKKSSKSPKNKDNGIDNRDSCNFSSIFTSEKIDIDVSSATSVLKQYFRGLPIPLLTLEHYNEWISIFSSKENPVAAKPLTNGLSESDSIKIAKCREVGNKLPISHINTLIYLLRHLQKVGKNSSKNLMPAANLSVVFAPNLLRLPESQFNQEMQHMSFINMCITFLINKVDLIWPENPEDSNSTQSYFERKASDTSDVSISSDDIKQSLANFTDRSDNSRTDSKLGSIAPNASNFANYNKQPQLHKKSSGELRKVSASHNLELRKQPAADPRSNLPLAIGSRKLSLASGQNSRKPSSTNNNFDNLSGSMSNNQSSRNSPDSNNKLYNGNVFSNTNNIAELNFNSNLRNMLYMNQQDPDSNSSSTTENNFSRVDMQKATQQKTHNTNLSQNNAPQNDLSNAIKFNAMLPGNFSKPKLKSDKPNFTNIKPFTAAQPQNIYQTKQ</sequence>
<proteinExistence type="predicted"/>
<keyword evidence="4" id="KW-0440">LIM domain</keyword>
<dbReference type="GO" id="GO:0007165">
    <property type="term" value="P:signal transduction"/>
    <property type="evidence" value="ECO:0007669"/>
    <property type="project" value="InterPro"/>
</dbReference>
<gene>
    <name evidence="9" type="ORF">AYI70_g3991</name>
</gene>